<keyword evidence="1" id="KW-0732">Signal</keyword>
<organism evidence="3 4">
    <name type="scientific">Sphingobacterium paucimobilis HER1398</name>
    <dbReference type="NCBI Taxonomy" id="1346330"/>
    <lineage>
        <taxon>Bacteria</taxon>
        <taxon>Pseudomonadati</taxon>
        <taxon>Bacteroidota</taxon>
        <taxon>Sphingobacteriia</taxon>
        <taxon>Sphingobacteriales</taxon>
        <taxon>Sphingobacteriaceae</taxon>
        <taxon>Sphingobacterium</taxon>
    </lineage>
</organism>
<dbReference type="PATRIC" id="fig|1346330.5.peg.2081"/>
<evidence type="ECO:0000313" key="3">
    <source>
        <dbReference type="EMBL" id="ERJ58753.1"/>
    </source>
</evidence>
<feature type="signal peptide" evidence="1">
    <location>
        <begin position="1"/>
        <end position="18"/>
    </location>
</feature>
<dbReference type="Gene3D" id="3.40.710.10">
    <property type="entry name" value="DD-peptidase/beta-lactamase superfamily"/>
    <property type="match status" value="1"/>
</dbReference>
<comment type="caution">
    <text evidence="3">The sequence shown here is derived from an EMBL/GenBank/DDBJ whole genome shotgun (WGS) entry which is preliminary data.</text>
</comment>
<dbReference type="RefSeq" id="WP_021070246.1">
    <property type="nucleotide sequence ID" value="NZ_ATDL01000015.1"/>
</dbReference>
<dbReference type="PANTHER" id="PTHR46825">
    <property type="entry name" value="D-ALANYL-D-ALANINE-CARBOXYPEPTIDASE/ENDOPEPTIDASE AMPH"/>
    <property type="match status" value="1"/>
</dbReference>
<evidence type="ECO:0000259" key="2">
    <source>
        <dbReference type="Pfam" id="PF00144"/>
    </source>
</evidence>
<gene>
    <name evidence="3" type="ORF">M472_08225</name>
</gene>
<accession>U2J7X0</accession>
<dbReference type="InterPro" id="IPR012338">
    <property type="entry name" value="Beta-lactam/transpept-like"/>
</dbReference>
<dbReference type="AlphaFoldDB" id="U2J7X0"/>
<dbReference type="SUPFAM" id="SSF56601">
    <property type="entry name" value="beta-lactamase/transpeptidase-like"/>
    <property type="match status" value="1"/>
</dbReference>
<keyword evidence="4" id="KW-1185">Reference proteome</keyword>
<protein>
    <recommendedName>
        <fullName evidence="2">Beta-lactamase-related domain-containing protein</fullName>
    </recommendedName>
</protein>
<dbReference type="InterPro" id="IPR001466">
    <property type="entry name" value="Beta-lactam-related"/>
</dbReference>
<feature type="chain" id="PRO_5004628322" description="Beta-lactamase-related domain-containing protein" evidence="1">
    <location>
        <begin position="19"/>
        <end position="377"/>
    </location>
</feature>
<dbReference type="STRING" id="1346330.M472_08225"/>
<dbReference type="Proteomes" id="UP000016584">
    <property type="component" value="Unassembled WGS sequence"/>
</dbReference>
<feature type="domain" description="Beta-lactamase-related" evidence="2">
    <location>
        <begin position="22"/>
        <end position="351"/>
    </location>
</feature>
<dbReference type="PANTHER" id="PTHR46825:SF9">
    <property type="entry name" value="BETA-LACTAMASE-RELATED DOMAIN-CONTAINING PROTEIN"/>
    <property type="match status" value="1"/>
</dbReference>
<name>U2J7X0_9SPHI</name>
<dbReference type="InterPro" id="IPR050491">
    <property type="entry name" value="AmpC-like"/>
</dbReference>
<reference evidence="3 4" key="1">
    <citation type="journal article" date="2013" name="Genome Announc.">
        <title>The Draft Genome Sequence of Sphingomonas paucimobilis Strain HER1398 (Proteobacteria), Host to the Giant PAU Phage, Indicates That It Is a Member of the Genus Sphingobacterium (Bacteroidetes).</title>
        <authorList>
            <person name="White R.A.III."/>
            <person name="Suttle C.A."/>
        </authorList>
    </citation>
    <scope>NUCLEOTIDE SEQUENCE [LARGE SCALE GENOMIC DNA]</scope>
    <source>
        <strain evidence="3 4">HER1398</strain>
    </source>
</reference>
<dbReference type="eggNOG" id="COG1680">
    <property type="taxonomic scope" value="Bacteria"/>
</dbReference>
<dbReference type="OrthoDB" id="846150at2"/>
<proteinExistence type="predicted"/>
<evidence type="ECO:0000313" key="4">
    <source>
        <dbReference type="Proteomes" id="UP000016584"/>
    </source>
</evidence>
<sequence>MKHILLLLFLGSITVAFSQDVKQKVNAIAERYSAVGVAYVVVKDGQIIHSDAVGYKDLEQKTQLSASQDLFRIASISKSFTATAWMQLVEANKISLDTDFGTLIGFPVRNPNFPDKVITLRMLLSHTSSINDKNGYFNLDAINPANNPDWKEGYNTYEPGTQYEYCNLNFNMAGAALERAVGVRFDTYIKQQILTPLGLNGGYCIDSLDKTAFANIYEYDRQKQRFEAQPAAYAARREELKSYKLGYTTPVFSPTGGMKISAEDLARYMIMHMGFGKSAGVRIIGDLASKIMQTPVNQESGYGLALRQNDNFIPGKTMVGHTGSAYGLYSAMFFHPEERFGIVAITNGCKQVFEDDEPVLLEEIANCLYQHFIYANK</sequence>
<dbReference type="Pfam" id="PF00144">
    <property type="entry name" value="Beta-lactamase"/>
    <property type="match status" value="1"/>
</dbReference>
<evidence type="ECO:0000256" key="1">
    <source>
        <dbReference type="SAM" id="SignalP"/>
    </source>
</evidence>
<dbReference type="EMBL" id="ATDL01000015">
    <property type="protein sequence ID" value="ERJ58753.1"/>
    <property type="molecule type" value="Genomic_DNA"/>
</dbReference>